<keyword evidence="5" id="KW-0479">Metal-binding</keyword>
<keyword evidence="5" id="KW-0863">Zinc-finger</keyword>
<dbReference type="NCBIfam" id="TIGR02464">
    <property type="entry name" value="ribofla_fusion"/>
    <property type="match status" value="1"/>
</dbReference>
<proteinExistence type="predicted"/>
<dbReference type="SUPFAM" id="SSF57756">
    <property type="entry name" value="Retrovirus zinc finger-like domains"/>
    <property type="match status" value="1"/>
</dbReference>
<name>A0ABD2M3Z8_9BILA</name>
<evidence type="ECO:0000256" key="2">
    <source>
        <dbReference type="ARBA" id="ARBA00022801"/>
    </source>
</evidence>
<organism evidence="8 9">
    <name type="scientific">Heterodera trifolii</name>
    <dbReference type="NCBI Taxonomy" id="157864"/>
    <lineage>
        <taxon>Eukaryota</taxon>
        <taxon>Metazoa</taxon>
        <taxon>Ecdysozoa</taxon>
        <taxon>Nematoda</taxon>
        <taxon>Chromadorea</taxon>
        <taxon>Rhabditida</taxon>
        <taxon>Tylenchina</taxon>
        <taxon>Tylenchomorpha</taxon>
        <taxon>Tylenchoidea</taxon>
        <taxon>Heteroderidae</taxon>
        <taxon>Heteroderinae</taxon>
        <taxon>Heterodera</taxon>
    </lineage>
</organism>
<keyword evidence="4" id="KW-0067">ATP-binding</keyword>
<dbReference type="GO" id="GO:0008270">
    <property type="term" value="F:zinc ion binding"/>
    <property type="evidence" value="ECO:0007669"/>
    <property type="project" value="UniProtKB-KW"/>
</dbReference>
<dbReference type="GO" id="GO:0005524">
    <property type="term" value="F:ATP binding"/>
    <property type="evidence" value="ECO:0007669"/>
    <property type="project" value="UniProtKB-KW"/>
</dbReference>
<feature type="compositionally biased region" description="Low complexity" evidence="6">
    <location>
        <begin position="1224"/>
        <end position="1234"/>
    </location>
</feature>
<dbReference type="SUPFAM" id="SSF143990">
    <property type="entry name" value="YbiA-like"/>
    <property type="match status" value="1"/>
</dbReference>
<dbReference type="Pfam" id="PF13087">
    <property type="entry name" value="AAA_12"/>
    <property type="match status" value="1"/>
</dbReference>
<comment type="caution">
    <text evidence="8">The sequence shown here is derived from an EMBL/GenBank/DDBJ whole genome shotgun (WGS) entry which is preliminary data.</text>
</comment>
<keyword evidence="5" id="KW-0862">Zinc</keyword>
<dbReference type="CDD" id="cd18808">
    <property type="entry name" value="SF1_C_Upf1"/>
    <property type="match status" value="1"/>
</dbReference>
<dbReference type="Pfam" id="PF01443">
    <property type="entry name" value="Viral_helicase1"/>
    <property type="match status" value="1"/>
</dbReference>
<keyword evidence="1" id="KW-0547">Nucleotide-binding</keyword>
<dbReference type="InterPro" id="IPR047187">
    <property type="entry name" value="SF1_C_Upf1"/>
</dbReference>
<dbReference type="GO" id="GO:0019899">
    <property type="term" value="F:enzyme binding"/>
    <property type="evidence" value="ECO:0007669"/>
    <property type="project" value="UniProtKB-ARBA"/>
</dbReference>
<evidence type="ECO:0000256" key="6">
    <source>
        <dbReference type="SAM" id="MobiDB-lite"/>
    </source>
</evidence>
<dbReference type="InterPro" id="IPR027351">
    <property type="entry name" value="(+)RNA_virus_helicase_core_dom"/>
</dbReference>
<dbReference type="CDD" id="cd15457">
    <property type="entry name" value="NADAR"/>
    <property type="match status" value="1"/>
</dbReference>
<dbReference type="GO" id="GO:0004386">
    <property type="term" value="F:helicase activity"/>
    <property type="evidence" value="ECO:0007669"/>
    <property type="project" value="UniProtKB-KW"/>
</dbReference>
<dbReference type="InterPro" id="IPR041679">
    <property type="entry name" value="DNA2/NAM7-like_C"/>
</dbReference>
<evidence type="ECO:0000256" key="3">
    <source>
        <dbReference type="ARBA" id="ARBA00022806"/>
    </source>
</evidence>
<dbReference type="EMBL" id="JBICBT010000147">
    <property type="protein sequence ID" value="KAL3122255.1"/>
    <property type="molecule type" value="Genomic_DNA"/>
</dbReference>
<dbReference type="InterPro" id="IPR012816">
    <property type="entry name" value="NADAR"/>
</dbReference>
<dbReference type="InterPro" id="IPR001878">
    <property type="entry name" value="Znf_CCHC"/>
</dbReference>
<evidence type="ECO:0000256" key="1">
    <source>
        <dbReference type="ARBA" id="ARBA00022741"/>
    </source>
</evidence>
<keyword evidence="2" id="KW-0378">Hydrolase</keyword>
<dbReference type="Pfam" id="PF08719">
    <property type="entry name" value="NADAR"/>
    <property type="match status" value="1"/>
</dbReference>
<evidence type="ECO:0000313" key="9">
    <source>
        <dbReference type="Proteomes" id="UP001620626"/>
    </source>
</evidence>
<gene>
    <name evidence="8" type="ORF">niasHT_010186</name>
</gene>
<evidence type="ECO:0000259" key="7">
    <source>
        <dbReference type="PROSITE" id="PS50158"/>
    </source>
</evidence>
<dbReference type="Gene3D" id="3.40.50.300">
    <property type="entry name" value="P-loop containing nucleotide triphosphate hydrolases"/>
    <property type="match status" value="2"/>
</dbReference>
<dbReference type="Proteomes" id="UP001620626">
    <property type="component" value="Unassembled WGS sequence"/>
</dbReference>
<reference evidence="8 9" key="1">
    <citation type="submission" date="2024-10" db="EMBL/GenBank/DDBJ databases">
        <authorList>
            <person name="Kim D."/>
        </authorList>
    </citation>
    <scope>NUCLEOTIDE SEQUENCE [LARGE SCALE GENOMIC DNA]</scope>
    <source>
        <strain evidence="8">BH-2024</strain>
    </source>
</reference>
<sequence>MPTAKVVISQDGRKLVPFFTSAYPFSNNFSCRFVIDGLEFSSSEQMYMWAKASVFGDDESASAIMRTSNPKECKRIGSRIRLFDTTAWRRISIFVMTCANWHKYKQNEDLMRHLFNFGPDAEFVECAANDVYWGAGVALSDVEKIRNTNRWPGKNILGRILSSLMKKFLQMSAPTAPPNVRDLSEFPPLEKLTLEDVRKKNKIASASPSGNSNISKENSNEISVDLAASASQITLGVEKGNSGQEKGEKNQNLNKNVASASQRNSEKFANQGFDKNPDEMADEMMEEFSSFNVRENEGKIVEYLVCQVEENSVIGGKLRTMANKSWPHFVAISNEVAEKAREFKKKLQMGDIVGVKKFEWKNDYRYLAKRETDKSHFNKMWYVQKINSQATVIDLGHIRYAILREHPGLVLRIREMVSNGVTKKLCAIIISPGLQLSSRCYRRQLSELELESLQEGQLIKVWTAFVPEQTLVENSFILPPQSQFRLGTEKQIEEGKGVLSIVGNHAPWPYQSNSRNVFFPLLPEMTLPEIEMSEQIMSSAIAYSFEDEEKRIVEGKFEGRAEWQNDTFWLRFAEIDTEKMKKLKEVWTEEANVIFRTALDLPNFASGYVKQIDIERIREDGKPKFNFWIMAKVTNVQERKFRDVHAELEAAVEGGVFVVHPIIPIGVKHRRDCFASNLPSKIANLETKQGKMMRAVLGRTEEIIEENVDQSASAIQINHALMKKLNEKQQQTAKLLLSKESHFVFQHAPPGVGKTYVAAIVAAILLSIEKEVKIAIVTAANLPLAKLVQELNDVFGCDEMEESGSVAFFSGYAKEKYKEMLEKLKRHLLISKISNEEIISKFETQDDVKEIETYCKNFEVRPRLTKERKVANLYSEVADLRVVFTTVSMAESLIHTALDGTTVLIFDEATQGSWVCLAHLVARMPKLEKVLVTGDQLQLGVHLQKLPPLLQSGFGLESMVDQLVMSPTVVQTRLTTCYRMHPTLVKAVASAVYEPNGEKFEPGRAAEDRSLLTASKFPLPIQSCPIVLLNVVGKCRQDPLSHSLTNDSQTAAAIQIVTALKNSIVSPNVSLVVICLYSYQKESLQTEFERERIEVLVVTVDGYQAQESDLVILVTTRTSLRDGALSENSEFLKDSRRATVALSRAKSGLFLIGDLKTLSEGEVWNKFLETASEDSQIVGEEYLQILRNGRYMRDRYGQLIDNIGRVVQDLQFLQKNDENWRTMQQQSTSSSTSTFESRKRRADEPDQGPSARRNETWRPQQRFEQYSGAVFVRSREPAGPRGACFVCKRVGHLAKNCWYADGQSAGRGQPRGKGQWK</sequence>
<keyword evidence="9" id="KW-1185">Reference proteome</keyword>
<feature type="domain" description="CCHC-type" evidence="7">
    <location>
        <begin position="1284"/>
        <end position="1297"/>
    </location>
</feature>
<dbReference type="GO" id="GO:0016787">
    <property type="term" value="F:hydrolase activity"/>
    <property type="evidence" value="ECO:0007669"/>
    <property type="project" value="UniProtKB-KW"/>
</dbReference>
<evidence type="ECO:0000256" key="5">
    <source>
        <dbReference type="PROSITE-ProRule" id="PRU00047"/>
    </source>
</evidence>
<feature type="region of interest" description="Disordered" evidence="6">
    <location>
        <begin position="1220"/>
        <end position="1259"/>
    </location>
</feature>
<dbReference type="PROSITE" id="PS50158">
    <property type="entry name" value="ZF_CCHC"/>
    <property type="match status" value="1"/>
</dbReference>
<evidence type="ECO:0000313" key="8">
    <source>
        <dbReference type="EMBL" id="KAL3122255.1"/>
    </source>
</evidence>
<dbReference type="PANTHER" id="PTHR43788">
    <property type="entry name" value="DNA2/NAM7 HELICASE FAMILY MEMBER"/>
    <property type="match status" value="1"/>
</dbReference>
<accession>A0ABD2M3Z8</accession>
<dbReference type="InterPro" id="IPR037238">
    <property type="entry name" value="YbiA-like_sf"/>
</dbReference>
<evidence type="ECO:0000256" key="4">
    <source>
        <dbReference type="ARBA" id="ARBA00022840"/>
    </source>
</evidence>
<keyword evidence="3" id="KW-0347">Helicase</keyword>
<dbReference type="Gene3D" id="1.10.357.40">
    <property type="entry name" value="YbiA-like"/>
    <property type="match status" value="1"/>
</dbReference>
<dbReference type="InterPro" id="IPR027417">
    <property type="entry name" value="P-loop_NTPase"/>
</dbReference>
<dbReference type="InterPro" id="IPR050534">
    <property type="entry name" value="Coronavir_polyprotein_1ab"/>
</dbReference>
<dbReference type="PANTHER" id="PTHR43788:SF8">
    <property type="entry name" value="DNA-BINDING PROTEIN SMUBP-2"/>
    <property type="match status" value="1"/>
</dbReference>
<protein>
    <recommendedName>
        <fullName evidence="7">CCHC-type domain-containing protein</fullName>
    </recommendedName>
</protein>
<dbReference type="SUPFAM" id="SSF52540">
    <property type="entry name" value="P-loop containing nucleoside triphosphate hydrolases"/>
    <property type="match status" value="1"/>
</dbReference>
<dbReference type="InterPro" id="IPR036875">
    <property type="entry name" value="Znf_CCHC_sf"/>
</dbReference>